<evidence type="ECO:0000313" key="1">
    <source>
        <dbReference type="EMBL" id="GAU96571.1"/>
    </source>
</evidence>
<organism evidence="1 2">
    <name type="scientific">Ramazzottius varieornatus</name>
    <name type="common">Water bear</name>
    <name type="synonym">Tardigrade</name>
    <dbReference type="NCBI Taxonomy" id="947166"/>
    <lineage>
        <taxon>Eukaryota</taxon>
        <taxon>Metazoa</taxon>
        <taxon>Ecdysozoa</taxon>
        <taxon>Tardigrada</taxon>
        <taxon>Eutardigrada</taxon>
        <taxon>Parachela</taxon>
        <taxon>Hypsibioidea</taxon>
        <taxon>Ramazzottiidae</taxon>
        <taxon>Ramazzottius</taxon>
    </lineage>
</organism>
<dbReference type="AlphaFoldDB" id="A0A1D1V4C9"/>
<protein>
    <submittedName>
        <fullName evidence="1">Uncharacterized protein</fullName>
    </submittedName>
</protein>
<keyword evidence="2" id="KW-1185">Reference proteome</keyword>
<proteinExistence type="predicted"/>
<reference evidence="1 2" key="1">
    <citation type="journal article" date="2016" name="Nat. Commun.">
        <title>Extremotolerant tardigrade genome and improved radiotolerance of human cultured cells by tardigrade-unique protein.</title>
        <authorList>
            <person name="Hashimoto T."/>
            <person name="Horikawa D.D."/>
            <person name="Saito Y."/>
            <person name="Kuwahara H."/>
            <person name="Kozuka-Hata H."/>
            <person name="Shin-I T."/>
            <person name="Minakuchi Y."/>
            <person name="Ohishi K."/>
            <person name="Motoyama A."/>
            <person name="Aizu T."/>
            <person name="Enomoto A."/>
            <person name="Kondo K."/>
            <person name="Tanaka S."/>
            <person name="Hara Y."/>
            <person name="Koshikawa S."/>
            <person name="Sagara H."/>
            <person name="Miura T."/>
            <person name="Yokobori S."/>
            <person name="Miyagawa K."/>
            <person name="Suzuki Y."/>
            <person name="Kubo T."/>
            <person name="Oyama M."/>
            <person name="Kohara Y."/>
            <person name="Fujiyama A."/>
            <person name="Arakawa K."/>
            <person name="Katayama T."/>
            <person name="Toyoda A."/>
            <person name="Kunieda T."/>
        </authorList>
    </citation>
    <scope>NUCLEOTIDE SEQUENCE [LARGE SCALE GENOMIC DNA]</scope>
    <source>
        <strain evidence="1 2">YOKOZUNA-1</strain>
    </source>
</reference>
<dbReference type="EMBL" id="BDGG01000003">
    <property type="protein sequence ID" value="GAU96571.1"/>
    <property type="molecule type" value="Genomic_DNA"/>
</dbReference>
<evidence type="ECO:0000313" key="2">
    <source>
        <dbReference type="Proteomes" id="UP000186922"/>
    </source>
</evidence>
<gene>
    <name evidence="1" type="primary">RvY_07999-1</name>
    <name evidence="1" type="synonym">RvY_07999.1</name>
    <name evidence="1" type="ORF">RvY_07999</name>
</gene>
<dbReference type="Proteomes" id="UP000186922">
    <property type="component" value="Unassembled WGS sequence"/>
</dbReference>
<comment type="caution">
    <text evidence="1">The sequence shown here is derived from an EMBL/GenBank/DDBJ whole genome shotgun (WGS) entry which is preliminary data.</text>
</comment>
<sequence>MSGEWYASLRHGRQMSALGNDIDQTNDCQNELASRESHSSSILVLEALKRLDDREKPLPTPAFV</sequence>
<name>A0A1D1V4C9_RAMVA</name>
<accession>A0A1D1V4C9</accession>